<feature type="compositionally biased region" description="Basic and acidic residues" evidence="1">
    <location>
        <begin position="224"/>
        <end position="235"/>
    </location>
</feature>
<feature type="region of interest" description="Disordered" evidence="1">
    <location>
        <begin position="213"/>
        <end position="320"/>
    </location>
</feature>
<feature type="region of interest" description="Disordered" evidence="1">
    <location>
        <begin position="360"/>
        <end position="454"/>
    </location>
</feature>
<dbReference type="EMBL" id="BK032729">
    <property type="protein sequence ID" value="DAF57130.1"/>
    <property type="molecule type" value="Genomic_DNA"/>
</dbReference>
<dbReference type="GO" id="GO:0003676">
    <property type="term" value="F:nucleic acid binding"/>
    <property type="evidence" value="ECO:0007669"/>
    <property type="project" value="InterPro"/>
</dbReference>
<evidence type="ECO:0000256" key="1">
    <source>
        <dbReference type="SAM" id="MobiDB-lite"/>
    </source>
</evidence>
<sequence length="475" mass="50710">MFFQLGDELRGNPKIQRLARRAMTGDLSGLAALGMWALAGTACQQALTDGVIAVETLVSDTLNLEVATRLAGMLVEEGLWHAPGHSCERCVQPPQGSFIFHDWFDLRYDRGEDVRVTRGKRAELKNRKITDAVWLRDRVGGVERGGNMVAPCRYCGTKVQRKDRSTWQYDHVEPTKYIGAANIVIACTDCNKQKQQRTPAEAGMVLHRPGWMPGQADWSAPPKSAERNTVEDTPRRGGAVMVEAGRDANPVEGTPSGQVESSLPWNPSSPAAGTDVDLPDAHALDWGQAAGEGGEDPVEANASGQVEPAPSLRRANPLRPATAPAAAAAAAATATNPAAAAAAAQENLAATAAKRVSTRARACQGREGQGRELDREGSGWETGGAGQGEPASPRRRRPRRKRQVRNPGASPEGSQPMPNPSSAGLAGEAPSPQVGGQWGSPWYQWRGRPPVDDEAVCPIHGADVPCRFCLEEEPC</sequence>
<feature type="compositionally biased region" description="Basic residues" evidence="1">
    <location>
        <begin position="393"/>
        <end position="404"/>
    </location>
</feature>
<dbReference type="Pfam" id="PF01844">
    <property type="entry name" value="HNH"/>
    <property type="match status" value="1"/>
</dbReference>
<protein>
    <submittedName>
        <fullName evidence="3">Replisome organizer</fullName>
    </submittedName>
</protein>
<feature type="domain" description="HNH" evidence="2">
    <location>
        <begin position="152"/>
        <end position="196"/>
    </location>
</feature>
<dbReference type="GO" id="GO:0004519">
    <property type="term" value="F:endonuclease activity"/>
    <property type="evidence" value="ECO:0007669"/>
    <property type="project" value="InterPro"/>
</dbReference>
<feature type="compositionally biased region" description="Basic and acidic residues" evidence="1">
    <location>
        <begin position="368"/>
        <end position="378"/>
    </location>
</feature>
<feature type="compositionally biased region" description="Polar residues" evidence="1">
    <location>
        <begin position="255"/>
        <end position="271"/>
    </location>
</feature>
<evidence type="ECO:0000313" key="3">
    <source>
        <dbReference type="EMBL" id="DAF57130.1"/>
    </source>
</evidence>
<name>A0A8S5T2Y0_9CAUD</name>
<dbReference type="Gene3D" id="1.10.30.50">
    <property type="match status" value="1"/>
</dbReference>
<proteinExistence type="predicted"/>
<accession>A0A8S5T2Y0</accession>
<organism evidence="3">
    <name type="scientific">Siphoviridae sp. ctnR15</name>
    <dbReference type="NCBI Taxonomy" id="2827938"/>
    <lineage>
        <taxon>Viruses</taxon>
        <taxon>Duplodnaviria</taxon>
        <taxon>Heunggongvirae</taxon>
        <taxon>Uroviricota</taxon>
        <taxon>Caudoviricetes</taxon>
    </lineage>
</organism>
<reference evidence="3" key="1">
    <citation type="journal article" date="2021" name="Proc. Natl. Acad. Sci. U.S.A.">
        <title>A Catalog of Tens of Thousands of Viruses from Human Metagenomes Reveals Hidden Associations with Chronic Diseases.</title>
        <authorList>
            <person name="Tisza M.J."/>
            <person name="Buck C.B."/>
        </authorList>
    </citation>
    <scope>NUCLEOTIDE SEQUENCE</scope>
    <source>
        <strain evidence="3">CtnR15</strain>
    </source>
</reference>
<dbReference type="InterPro" id="IPR002711">
    <property type="entry name" value="HNH"/>
</dbReference>
<dbReference type="GO" id="GO:0008270">
    <property type="term" value="F:zinc ion binding"/>
    <property type="evidence" value="ECO:0007669"/>
    <property type="project" value="InterPro"/>
</dbReference>
<evidence type="ECO:0000259" key="2">
    <source>
        <dbReference type="Pfam" id="PF01844"/>
    </source>
</evidence>